<sequence>MHDIYDMPAHFVRRMNQASIAIFLEAVSAAGYDLTPLQYEALTAIESDPGLDQATVSGRIAYTRVTVGGAIDRLESKGYVRRLISPHDRRSRRLYATDDGLVVLGTVRKIFNHVQFELLGGLDLKEQALFKKLLVKATDAVNLHSRAPLKVE</sequence>
<keyword evidence="2 5" id="KW-0238">DNA-binding</keyword>
<evidence type="ECO:0000256" key="3">
    <source>
        <dbReference type="ARBA" id="ARBA00023163"/>
    </source>
</evidence>
<reference evidence="5 6" key="1">
    <citation type="submission" date="2021-03" db="EMBL/GenBank/DDBJ databases">
        <title>Genomic Encyclopedia of Type Strains, Phase IV (KMG-IV): sequencing the most valuable type-strain genomes for metagenomic binning, comparative biology and taxonomic classification.</title>
        <authorList>
            <person name="Goeker M."/>
        </authorList>
    </citation>
    <scope>NUCLEOTIDE SEQUENCE [LARGE SCALE GENOMIC DNA]</scope>
    <source>
        <strain evidence="5 6">DSM 21600</strain>
    </source>
</reference>
<dbReference type="PANTHER" id="PTHR42756:SF1">
    <property type="entry name" value="TRANSCRIPTIONAL REPRESSOR OF EMRAB OPERON"/>
    <property type="match status" value="1"/>
</dbReference>
<dbReference type="PROSITE" id="PS50995">
    <property type="entry name" value="HTH_MARR_2"/>
    <property type="match status" value="1"/>
</dbReference>
<dbReference type="Gene3D" id="1.10.10.10">
    <property type="entry name" value="Winged helix-like DNA-binding domain superfamily/Winged helix DNA-binding domain"/>
    <property type="match status" value="1"/>
</dbReference>
<name>A0ABS4E2C2_9HYPH</name>
<dbReference type="PROSITE" id="PS01117">
    <property type="entry name" value="HTH_MARR_1"/>
    <property type="match status" value="1"/>
</dbReference>
<evidence type="ECO:0000313" key="5">
    <source>
        <dbReference type="EMBL" id="MBP1852104.1"/>
    </source>
</evidence>
<gene>
    <name evidence="5" type="ORF">J2Z17_003559</name>
</gene>
<dbReference type="EMBL" id="JAGGJU010000010">
    <property type="protein sequence ID" value="MBP1852104.1"/>
    <property type="molecule type" value="Genomic_DNA"/>
</dbReference>
<proteinExistence type="predicted"/>
<evidence type="ECO:0000256" key="2">
    <source>
        <dbReference type="ARBA" id="ARBA00023125"/>
    </source>
</evidence>
<dbReference type="InterPro" id="IPR036390">
    <property type="entry name" value="WH_DNA-bd_sf"/>
</dbReference>
<feature type="domain" description="HTH marR-type" evidence="4">
    <location>
        <begin position="1"/>
        <end position="139"/>
    </location>
</feature>
<organism evidence="5 6">
    <name type="scientific">Rhizobium halophytocola</name>
    <dbReference type="NCBI Taxonomy" id="735519"/>
    <lineage>
        <taxon>Bacteria</taxon>
        <taxon>Pseudomonadati</taxon>
        <taxon>Pseudomonadota</taxon>
        <taxon>Alphaproteobacteria</taxon>
        <taxon>Hyphomicrobiales</taxon>
        <taxon>Rhizobiaceae</taxon>
        <taxon>Rhizobium/Agrobacterium group</taxon>
        <taxon>Rhizobium</taxon>
    </lineage>
</organism>
<evidence type="ECO:0000256" key="1">
    <source>
        <dbReference type="ARBA" id="ARBA00023015"/>
    </source>
</evidence>
<dbReference type="GO" id="GO:0003677">
    <property type="term" value="F:DNA binding"/>
    <property type="evidence" value="ECO:0007669"/>
    <property type="project" value="UniProtKB-KW"/>
</dbReference>
<accession>A0ABS4E2C2</accession>
<dbReference type="PRINTS" id="PR00598">
    <property type="entry name" value="HTHMARR"/>
</dbReference>
<evidence type="ECO:0000259" key="4">
    <source>
        <dbReference type="PROSITE" id="PS50995"/>
    </source>
</evidence>
<dbReference type="InterPro" id="IPR000835">
    <property type="entry name" value="HTH_MarR-typ"/>
</dbReference>
<keyword evidence="6" id="KW-1185">Reference proteome</keyword>
<comment type="caution">
    <text evidence="5">The sequence shown here is derived from an EMBL/GenBank/DDBJ whole genome shotgun (WGS) entry which is preliminary data.</text>
</comment>
<keyword evidence="3" id="KW-0804">Transcription</keyword>
<dbReference type="InterPro" id="IPR036388">
    <property type="entry name" value="WH-like_DNA-bd_sf"/>
</dbReference>
<keyword evidence="1" id="KW-0805">Transcription regulation</keyword>
<dbReference type="RefSeq" id="WP_209946952.1">
    <property type="nucleotide sequence ID" value="NZ_JAGGJU010000010.1"/>
</dbReference>
<dbReference type="Pfam" id="PF12802">
    <property type="entry name" value="MarR_2"/>
    <property type="match status" value="1"/>
</dbReference>
<dbReference type="SUPFAM" id="SSF46785">
    <property type="entry name" value="Winged helix' DNA-binding domain"/>
    <property type="match status" value="1"/>
</dbReference>
<dbReference type="InterPro" id="IPR023187">
    <property type="entry name" value="Tscrpt_reg_MarR-type_CS"/>
</dbReference>
<dbReference type="SMART" id="SM00347">
    <property type="entry name" value="HTH_MARR"/>
    <property type="match status" value="1"/>
</dbReference>
<protein>
    <submittedName>
        <fullName evidence="5">DNA-binding MarR family transcriptional regulator</fullName>
    </submittedName>
</protein>
<dbReference type="PANTHER" id="PTHR42756">
    <property type="entry name" value="TRANSCRIPTIONAL REGULATOR, MARR"/>
    <property type="match status" value="1"/>
</dbReference>
<dbReference type="Proteomes" id="UP000759443">
    <property type="component" value="Unassembled WGS sequence"/>
</dbReference>
<evidence type="ECO:0000313" key="6">
    <source>
        <dbReference type="Proteomes" id="UP000759443"/>
    </source>
</evidence>